<evidence type="ECO:0000313" key="3">
    <source>
        <dbReference type="Proteomes" id="UP001165060"/>
    </source>
</evidence>
<feature type="compositionally biased region" description="Low complexity" evidence="1">
    <location>
        <begin position="124"/>
        <end position="145"/>
    </location>
</feature>
<reference evidence="2 3" key="1">
    <citation type="journal article" date="2023" name="Commun. Biol.">
        <title>Genome analysis of Parmales, the sister group of diatoms, reveals the evolutionary specialization of diatoms from phago-mixotrophs to photoautotrophs.</title>
        <authorList>
            <person name="Ban H."/>
            <person name="Sato S."/>
            <person name="Yoshikawa S."/>
            <person name="Yamada K."/>
            <person name="Nakamura Y."/>
            <person name="Ichinomiya M."/>
            <person name="Sato N."/>
            <person name="Blanc-Mathieu R."/>
            <person name="Endo H."/>
            <person name="Kuwata A."/>
            <person name="Ogata H."/>
        </authorList>
    </citation>
    <scope>NUCLEOTIDE SEQUENCE [LARGE SCALE GENOMIC DNA]</scope>
</reference>
<dbReference type="Proteomes" id="UP001165060">
    <property type="component" value="Unassembled WGS sequence"/>
</dbReference>
<gene>
    <name evidence="2" type="ORF">TeGR_g4195</name>
</gene>
<proteinExistence type="predicted"/>
<dbReference type="EMBL" id="BRYB01005416">
    <property type="protein sequence ID" value="GMI24248.1"/>
    <property type="molecule type" value="Genomic_DNA"/>
</dbReference>
<name>A0ABQ6MDE9_9STRA</name>
<comment type="caution">
    <text evidence="2">The sequence shown here is derived from an EMBL/GenBank/DDBJ whole genome shotgun (WGS) entry which is preliminary data.</text>
</comment>
<protein>
    <submittedName>
        <fullName evidence="2">Uncharacterized protein</fullName>
    </submittedName>
</protein>
<feature type="region of interest" description="Disordered" evidence="1">
    <location>
        <begin position="24"/>
        <end position="179"/>
    </location>
</feature>
<evidence type="ECO:0000256" key="1">
    <source>
        <dbReference type="SAM" id="MobiDB-lite"/>
    </source>
</evidence>
<feature type="compositionally biased region" description="Basic residues" evidence="1">
    <location>
        <begin position="82"/>
        <end position="94"/>
    </location>
</feature>
<accession>A0ABQ6MDE9</accession>
<organism evidence="2 3">
    <name type="scientific">Tetraparma gracilis</name>
    <dbReference type="NCBI Taxonomy" id="2962635"/>
    <lineage>
        <taxon>Eukaryota</taxon>
        <taxon>Sar</taxon>
        <taxon>Stramenopiles</taxon>
        <taxon>Ochrophyta</taxon>
        <taxon>Bolidophyceae</taxon>
        <taxon>Parmales</taxon>
        <taxon>Triparmaceae</taxon>
        <taxon>Tetraparma</taxon>
    </lineage>
</organism>
<keyword evidence="3" id="KW-1185">Reference proteome</keyword>
<evidence type="ECO:0000313" key="2">
    <source>
        <dbReference type="EMBL" id="GMI24248.1"/>
    </source>
</evidence>
<sequence>MLWLFSPSTSTPAPPAAVSFAASPDNTGMLRLGSEAFAKDTSGKPSTTTKKKSKKPEATPPMVTCAPLEAMFGCDDAEKDKKQKKQKQKKKKRSSAPPPVITLAATSTWSEGSPPISEDDASNSHDASNSRDGLSVGSCSSASSSEMTLAQSMKKEIMYNGSSPVDMERRGKDATCAVM</sequence>